<organism evidence="3">
    <name type="scientific">Anisakis simplex</name>
    <name type="common">Herring worm</name>
    <dbReference type="NCBI Taxonomy" id="6269"/>
    <lineage>
        <taxon>Eukaryota</taxon>
        <taxon>Metazoa</taxon>
        <taxon>Ecdysozoa</taxon>
        <taxon>Nematoda</taxon>
        <taxon>Chromadorea</taxon>
        <taxon>Rhabditida</taxon>
        <taxon>Spirurina</taxon>
        <taxon>Ascaridomorpha</taxon>
        <taxon>Ascaridoidea</taxon>
        <taxon>Anisakidae</taxon>
        <taxon>Anisakis</taxon>
        <taxon>Anisakis simplex complex</taxon>
    </lineage>
</organism>
<accession>A0A0M3J458</accession>
<gene>
    <name evidence="1" type="ORF">ASIM_LOCUS2190</name>
</gene>
<name>A0A0M3J458_ANISI</name>
<dbReference type="Proteomes" id="UP000267096">
    <property type="component" value="Unassembled WGS sequence"/>
</dbReference>
<reference evidence="1 2" key="2">
    <citation type="submission" date="2018-11" db="EMBL/GenBank/DDBJ databases">
        <authorList>
            <consortium name="Pathogen Informatics"/>
        </authorList>
    </citation>
    <scope>NUCLEOTIDE SEQUENCE [LARGE SCALE GENOMIC DNA]</scope>
</reference>
<dbReference type="WBParaSite" id="ASIM_0000232501-mRNA-1">
    <property type="protein sequence ID" value="ASIM_0000232501-mRNA-1"/>
    <property type="gene ID" value="ASIM_0000232501"/>
</dbReference>
<dbReference type="AlphaFoldDB" id="A0A0M3J458"/>
<protein>
    <submittedName>
        <fullName evidence="3">Fibrinogen C-terminal domain-containing protein</fullName>
    </submittedName>
</protein>
<reference evidence="3" key="1">
    <citation type="submission" date="2017-02" db="UniProtKB">
        <authorList>
            <consortium name="WormBaseParasite"/>
        </authorList>
    </citation>
    <scope>IDENTIFICATION</scope>
</reference>
<keyword evidence="2" id="KW-1185">Reference proteome</keyword>
<dbReference type="EMBL" id="UYRR01002826">
    <property type="protein sequence ID" value="VDK19719.1"/>
    <property type="molecule type" value="Genomic_DNA"/>
</dbReference>
<proteinExistence type="predicted"/>
<evidence type="ECO:0000313" key="3">
    <source>
        <dbReference type="WBParaSite" id="ASIM_0000232501-mRNA-1"/>
    </source>
</evidence>
<evidence type="ECO:0000313" key="1">
    <source>
        <dbReference type="EMBL" id="VDK19719.1"/>
    </source>
</evidence>
<sequence length="33" mass="3567">MREGVGVVWELGGEGGWNQFQAKAGGWVEFGLD</sequence>
<evidence type="ECO:0000313" key="2">
    <source>
        <dbReference type="Proteomes" id="UP000267096"/>
    </source>
</evidence>